<dbReference type="RefSeq" id="WP_011394653.1">
    <property type="nucleotide sequence ID" value="NC_007645.1"/>
</dbReference>
<organism evidence="1 2">
    <name type="scientific">Hahella chejuensis (strain KCTC 2396)</name>
    <dbReference type="NCBI Taxonomy" id="349521"/>
    <lineage>
        <taxon>Bacteria</taxon>
        <taxon>Pseudomonadati</taxon>
        <taxon>Pseudomonadota</taxon>
        <taxon>Gammaproteobacteria</taxon>
        <taxon>Oceanospirillales</taxon>
        <taxon>Hahellaceae</taxon>
        <taxon>Hahella</taxon>
    </lineage>
</organism>
<reference evidence="1 2" key="1">
    <citation type="journal article" date="2005" name="Nucleic Acids Res.">
        <title>Genomic blueprint of Hahella chejuensis, a marine microbe producing an algicidal agent.</title>
        <authorList>
            <person name="Jeong H."/>
            <person name="Yim J.H."/>
            <person name="Lee C."/>
            <person name="Choi S.-H."/>
            <person name="Park Y.K."/>
            <person name="Yoon S.H."/>
            <person name="Hur C.-G."/>
            <person name="Kang H.-Y."/>
            <person name="Kim D."/>
            <person name="Lee H.H."/>
            <person name="Park K.H."/>
            <person name="Park S.-H."/>
            <person name="Park H.-S."/>
            <person name="Lee H.K."/>
            <person name="Oh T.K."/>
            <person name="Kim J.F."/>
        </authorList>
    </citation>
    <scope>NUCLEOTIDE SEQUENCE [LARGE SCALE GENOMIC DNA]</scope>
    <source>
        <strain evidence="1 2">KCTC 2396</strain>
    </source>
</reference>
<dbReference type="HOGENOM" id="CLU_975794_0_0_6"/>
<gene>
    <name evidence="1" type="ordered locus">HCH_00676</name>
</gene>
<sequence>MSISAAPHSTQNAVIRHDFAAMPRYLINLSGIVLSVPYPAQARHISLGLCGVYDIYQELSYEVWDLPYIDLLKFVLPYHLSGASKKASPVAELRVFAKLVWAQDSDGLDLRDIEQLAEWLLTSVQKEYRAKDKQIIAERLEELNLGARGSHKSPEKAFGKLVKAVYGRELAGQDIVEDLRLWRRPRRPEELLTCLINGVPWLVYEAYKPHDHGHVVAHAAITPRHVVSLTFYLDDKTLDYFSPNLNFEGIIPRDIRNLMREMRIIYSPYARTDAYIENGREDEVV</sequence>
<dbReference type="OrthoDB" id="9901771at2"/>
<name>Q2SP48_HAHCH</name>
<dbReference type="KEGG" id="hch:HCH_00676"/>
<protein>
    <submittedName>
        <fullName evidence="1">Uncharacterized protein</fullName>
    </submittedName>
</protein>
<dbReference type="STRING" id="349521.HCH_00676"/>
<dbReference type="EMBL" id="CP000155">
    <property type="protein sequence ID" value="ABC27576.1"/>
    <property type="molecule type" value="Genomic_DNA"/>
</dbReference>
<dbReference type="AlphaFoldDB" id="Q2SP48"/>
<evidence type="ECO:0000313" key="1">
    <source>
        <dbReference type="EMBL" id="ABC27576.1"/>
    </source>
</evidence>
<accession>Q2SP48</accession>
<dbReference type="Proteomes" id="UP000000238">
    <property type="component" value="Chromosome"/>
</dbReference>
<proteinExistence type="predicted"/>
<keyword evidence="2" id="KW-1185">Reference proteome</keyword>
<evidence type="ECO:0000313" key="2">
    <source>
        <dbReference type="Proteomes" id="UP000000238"/>
    </source>
</evidence>